<dbReference type="EMBL" id="PZQS01000004">
    <property type="protein sequence ID" value="PVD33107.1"/>
    <property type="molecule type" value="Genomic_DNA"/>
</dbReference>
<name>A0A2T7PI82_POMCA</name>
<reference evidence="1 2" key="1">
    <citation type="submission" date="2018-04" db="EMBL/GenBank/DDBJ databases">
        <title>The genome of golden apple snail Pomacea canaliculata provides insight into stress tolerance and invasive adaptation.</title>
        <authorList>
            <person name="Liu C."/>
            <person name="Liu B."/>
            <person name="Ren Y."/>
            <person name="Zhang Y."/>
            <person name="Wang H."/>
            <person name="Li S."/>
            <person name="Jiang F."/>
            <person name="Yin L."/>
            <person name="Zhang G."/>
            <person name="Qian W."/>
            <person name="Fan W."/>
        </authorList>
    </citation>
    <scope>NUCLEOTIDE SEQUENCE [LARGE SCALE GENOMIC DNA]</scope>
    <source>
        <strain evidence="1">SZHN2017</strain>
        <tissue evidence="1">Muscle</tissue>
    </source>
</reference>
<dbReference type="AlphaFoldDB" id="A0A2T7PI82"/>
<accession>A0A2T7PI82</accession>
<keyword evidence="2" id="KW-1185">Reference proteome</keyword>
<comment type="caution">
    <text evidence="1">The sequence shown here is derived from an EMBL/GenBank/DDBJ whole genome shotgun (WGS) entry which is preliminary data.</text>
</comment>
<sequence length="184" mass="20816">MNEMRPARQDIWGADRTVLLRLYRALIRSKLDYGSIIYGSAREAYLKTLDPIHHQGLRICLGAQSLYAEAGEPPLSLRRLKLMLSYACRLKSHPGNPAYRAVFRPQRAALYAIRTKEQKSLSLRVAPHLQAAGVDINQMAPKSQVVAQSLRQQFHPANHNGLLQSDWQTKQFPALIDEDVCLTD</sequence>
<protein>
    <submittedName>
        <fullName evidence="1">Uncharacterized protein</fullName>
    </submittedName>
</protein>
<proteinExistence type="predicted"/>
<organism evidence="1 2">
    <name type="scientific">Pomacea canaliculata</name>
    <name type="common">Golden apple snail</name>
    <dbReference type="NCBI Taxonomy" id="400727"/>
    <lineage>
        <taxon>Eukaryota</taxon>
        <taxon>Metazoa</taxon>
        <taxon>Spiralia</taxon>
        <taxon>Lophotrochozoa</taxon>
        <taxon>Mollusca</taxon>
        <taxon>Gastropoda</taxon>
        <taxon>Caenogastropoda</taxon>
        <taxon>Architaenioglossa</taxon>
        <taxon>Ampullarioidea</taxon>
        <taxon>Ampullariidae</taxon>
        <taxon>Pomacea</taxon>
    </lineage>
</organism>
<dbReference type="OrthoDB" id="249612at2759"/>
<dbReference type="Proteomes" id="UP000245119">
    <property type="component" value="Linkage Group LG4"/>
</dbReference>
<evidence type="ECO:0000313" key="2">
    <source>
        <dbReference type="Proteomes" id="UP000245119"/>
    </source>
</evidence>
<evidence type="ECO:0000313" key="1">
    <source>
        <dbReference type="EMBL" id="PVD33107.1"/>
    </source>
</evidence>
<gene>
    <name evidence="1" type="ORF">C0Q70_08556</name>
</gene>